<dbReference type="AlphaFoldDB" id="W4Q9D9"/>
<gene>
    <name evidence="2" type="ORF">JCM9140_4833</name>
</gene>
<dbReference type="InterPro" id="IPR002125">
    <property type="entry name" value="CMP_dCMP_dom"/>
</dbReference>
<dbReference type="InterPro" id="IPR016193">
    <property type="entry name" value="Cytidine_deaminase-like"/>
</dbReference>
<dbReference type="GO" id="GO:0002100">
    <property type="term" value="P:tRNA wobble adenosine to inosine editing"/>
    <property type="evidence" value="ECO:0007669"/>
    <property type="project" value="InterPro"/>
</dbReference>
<dbReference type="Gene3D" id="3.40.140.10">
    <property type="entry name" value="Cytidine Deaminase, domain 2"/>
    <property type="match status" value="1"/>
</dbReference>
<name>W4Q9D9_9BACI</name>
<dbReference type="Pfam" id="PF00383">
    <property type="entry name" value="dCMP_cyt_deam_1"/>
    <property type="match status" value="1"/>
</dbReference>
<dbReference type="PROSITE" id="PS51747">
    <property type="entry name" value="CYT_DCMP_DEAMINASES_2"/>
    <property type="match status" value="1"/>
</dbReference>
<dbReference type="STRING" id="1236970.JCM9140_4833"/>
<protein>
    <recommendedName>
        <fullName evidence="1">CMP/dCMP-type deaminase domain-containing protein</fullName>
    </recommendedName>
</protein>
<reference evidence="2" key="1">
    <citation type="journal article" date="2014" name="Genome Announc.">
        <title>Draft Genome Sequences of Three Alkaliphilic Bacillus Strains, Bacillus wakoensis JCM 9140T, Bacillus akibai JCM 9157T, and Bacillus hemicellulosilyticus JCM 9152T.</title>
        <authorList>
            <person name="Yuki M."/>
            <person name="Oshima K."/>
            <person name="Suda W."/>
            <person name="Oshida Y."/>
            <person name="Kitamura K."/>
            <person name="Iida T."/>
            <person name="Hattori M."/>
            <person name="Ohkuma M."/>
        </authorList>
    </citation>
    <scope>NUCLEOTIDE SEQUENCE [LARGE SCALE GENOMIC DNA]</scope>
    <source>
        <strain evidence="2">JCM 9140</strain>
    </source>
</reference>
<organism evidence="2 3">
    <name type="scientific">Halalkalibacter wakoensis JCM 9140</name>
    <dbReference type="NCBI Taxonomy" id="1236970"/>
    <lineage>
        <taxon>Bacteria</taxon>
        <taxon>Bacillati</taxon>
        <taxon>Bacillota</taxon>
        <taxon>Bacilli</taxon>
        <taxon>Bacillales</taxon>
        <taxon>Bacillaceae</taxon>
        <taxon>Halalkalibacter</taxon>
    </lineage>
</organism>
<proteinExistence type="predicted"/>
<dbReference type="GO" id="GO:0052717">
    <property type="term" value="F:tRNA-specific adenosine-34 deaminase activity"/>
    <property type="evidence" value="ECO:0007669"/>
    <property type="project" value="UniProtKB-EC"/>
</dbReference>
<dbReference type="Proteomes" id="UP000018890">
    <property type="component" value="Unassembled WGS sequence"/>
</dbReference>
<dbReference type="EMBL" id="BAUT01000131">
    <property type="protein sequence ID" value="GAE28587.1"/>
    <property type="molecule type" value="Genomic_DNA"/>
</dbReference>
<evidence type="ECO:0000313" key="2">
    <source>
        <dbReference type="EMBL" id="GAE28587.1"/>
    </source>
</evidence>
<keyword evidence="3" id="KW-1185">Reference proteome</keyword>
<accession>W4Q9D9</accession>
<evidence type="ECO:0000259" key="1">
    <source>
        <dbReference type="PROSITE" id="PS51747"/>
    </source>
</evidence>
<sequence length="50" mass="5545">MDNHETWMKVALEEAKKAEAIGEVPIGAVLVKDNEVIARLITGEKLISKR</sequence>
<evidence type="ECO:0000313" key="3">
    <source>
        <dbReference type="Proteomes" id="UP000018890"/>
    </source>
</evidence>
<comment type="caution">
    <text evidence="2">The sequence shown here is derived from an EMBL/GenBank/DDBJ whole genome shotgun (WGS) entry which is preliminary data.</text>
</comment>
<feature type="domain" description="CMP/dCMP-type deaminase" evidence="1">
    <location>
        <begin position="2"/>
        <end position="50"/>
    </location>
</feature>
<dbReference type="SUPFAM" id="SSF53927">
    <property type="entry name" value="Cytidine deaminase-like"/>
    <property type="match status" value="1"/>
</dbReference>